<dbReference type="RefSeq" id="XP_040731551.1">
    <property type="nucleotide sequence ID" value="XM_040875260.1"/>
</dbReference>
<protein>
    <submittedName>
        <fullName evidence="2">Uncharacterized protein</fullName>
    </submittedName>
</protein>
<dbReference type="OrthoDB" id="5336357at2759"/>
<sequence length="185" mass="20805">MSLKRKASFSSEVLHGRSFDSQPIADVPHHMNSRTRKRVRDNRPDQQTVYANTLRMLFQAQKEPILSAPSDEHSPSAEPPSEPDALDPRQQTLLKFFRPTPGSSSKQVDARHHDNSREVSAFDVQPAQYHPIEIEYDQSSSTSGSSTPLSTGVMDVDMNMDVNQNTIYTPEKVWTGNFSGSISWM</sequence>
<proteinExistence type="predicted"/>
<keyword evidence="3" id="KW-1185">Reference proteome</keyword>
<feature type="region of interest" description="Disordered" evidence="1">
    <location>
        <begin position="1"/>
        <end position="47"/>
    </location>
</feature>
<dbReference type="GeneID" id="63792263"/>
<organism evidence="2 3">
    <name type="scientific">Talaromyces amestolkiae</name>
    <dbReference type="NCBI Taxonomy" id="1196081"/>
    <lineage>
        <taxon>Eukaryota</taxon>
        <taxon>Fungi</taxon>
        <taxon>Dikarya</taxon>
        <taxon>Ascomycota</taxon>
        <taxon>Pezizomycotina</taxon>
        <taxon>Eurotiomycetes</taxon>
        <taxon>Eurotiomycetidae</taxon>
        <taxon>Eurotiales</taxon>
        <taxon>Trichocomaceae</taxon>
        <taxon>Talaromyces</taxon>
        <taxon>Talaromyces sect. Talaromyces</taxon>
    </lineage>
</organism>
<evidence type="ECO:0000313" key="3">
    <source>
        <dbReference type="Proteomes" id="UP000249363"/>
    </source>
</evidence>
<name>A0A364KTZ9_TALAM</name>
<dbReference type="Proteomes" id="UP000249363">
    <property type="component" value="Unassembled WGS sequence"/>
</dbReference>
<gene>
    <name evidence="2" type="ORF">BHQ10_003047</name>
</gene>
<comment type="caution">
    <text evidence="2">The sequence shown here is derived from an EMBL/GenBank/DDBJ whole genome shotgun (WGS) entry which is preliminary data.</text>
</comment>
<dbReference type="EMBL" id="MIKG01000004">
    <property type="protein sequence ID" value="RAO67035.1"/>
    <property type="molecule type" value="Genomic_DNA"/>
</dbReference>
<accession>A0A364KTZ9</accession>
<feature type="compositionally biased region" description="Basic residues" evidence="1">
    <location>
        <begin position="31"/>
        <end position="40"/>
    </location>
</feature>
<evidence type="ECO:0000313" key="2">
    <source>
        <dbReference type="EMBL" id="RAO67035.1"/>
    </source>
</evidence>
<dbReference type="STRING" id="1196081.A0A364KTZ9"/>
<evidence type="ECO:0000256" key="1">
    <source>
        <dbReference type="SAM" id="MobiDB-lite"/>
    </source>
</evidence>
<feature type="region of interest" description="Disordered" evidence="1">
    <location>
        <begin position="60"/>
        <end position="116"/>
    </location>
</feature>
<dbReference type="AlphaFoldDB" id="A0A364KTZ9"/>
<reference evidence="2 3" key="1">
    <citation type="journal article" date="2017" name="Biotechnol. Biofuels">
        <title>Differential beta-glucosidase expression as a function of carbon source availability in Talaromyces amestolkiae: a genomic and proteomic approach.</title>
        <authorList>
            <person name="de Eugenio L.I."/>
            <person name="Mendez-Liter J.A."/>
            <person name="Nieto-Dominguez M."/>
            <person name="Alonso L."/>
            <person name="Gil-Munoz J."/>
            <person name="Barriuso J."/>
            <person name="Prieto A."/>
            <person name="Martinez M.J."/>
        </authorList>
    </citation>
    <scope>NUCLEOTIDE SEQUENCE [LARGE SCALE GENOMIC DNA]</scope>
    <source>
        <strain evidence="2 3">CIB</strain>
    </source>
</reference>